<feature type="compositionally biased region" description="Low complexity" evidence="4">
    <location>
        <begin position="558"/>
        <end position="576"/>
    </location>
</feature>
<dbReference type="PROSITE" id="PS50209">
    <property type="entry name" value="CARD"/>
    <property type="match status" value="1"/>
</dbReference>
<evidence type="ECO:0000256" key="2">
    <source>
        <dbReference type="ARBA" id="ARBA00022490"/>
    </source>
</evidence>
<evidence type="ECO:0000259" key="5">
    <source>
        <dbReference type="PROSITE" id="PS50017"/>
    </source>
</evidence>
<evidence type="ECO:0000256" key="4">
    <source>
        <dbReference type="SAM" id="MobiDB-lite"/>
    </source>
</evidence>
<dbReference type="PROSITE" id="PS50017">
    <property type="entry name" value="DEATH_DOMAIN"/>
    <property type="match status" value="1"/>
</dbReference>
<dbReference type="InterPro" id="IPR027417">
    <property type="entry name" value="P-loop_NTPase"/>
</dbReference>
<evidence type="ECO:0000256" key="1">
    <source>
        <dbReference type="ARBA" id="ARBA00004514"/>
    </source>
</evidence>
<feature type="compositionally biased region" description="Basic and acidic residues" evidence="4">
    <location>
        <begin position="971"/>
        <end position="984"/>
    </location>
</feature>
<evidence type="ECO:0000259" key="6">
    <source>
        <dbReference type="PROSITE" id="PS50209"/>
    </source>
</evidence>
<feature type="compositionally biased region" description="Polar residues" evidence="4">
    <location>
        <begin position="594"/>
        <end position="606"/>
    </location>
</feature>
<dbReference type="Pfam" id="PF13676">
    <property type="entry name" value="TIR_2"/>
    <property type="match status" value="1"/>
</dbReference>
<dbReference type="InParanoid" id="C3YWB3"/>
<dbReference type="Gene3D" id="1.10.533.10">
    <property type="entry name" value="Death Domain, Fas"/>
    <property type="match status" value="3"/>
</dbReference>
<dbReference type="GO" id="GO:0005829">
    <property type="term" value="C:cytosol"/>
    <property type="evidence" value="ECO:0007669"/>
    <property type="project" value="UniProtKB-SubCell"/>
</dbReference>
<dbReference type="SUPFAM" id="SSF52540">
    <property type="entry name" value="P-loop containing nucleoside triphosphate hydrolases"/>
    <property type="match status" value="1"/>
</dbReference>
<dbReference type="Pfam" id="PF00531">
    <property type="entry name" value="Death"/>
    <property type="match status" value="1"/>
</dbReference>
<dbReference type="InterPro" id="IPR025307">
    <property type="entry name" value="FIIND_dom"/>
</dbReference>
<evidence type="ECO:0000256" key="3">
    <source>
        <dbReference type="SAM" id="Coils"/>
    </source>
</evidence>
<feature type="region of interest" description="Disordered" evidence="4">
    <location>
        <begin position="971"/>
        <end position="1011"/>
    </location>
</feature>
<dbReference type="InterPro" id="IPR035897">
    <property type="entry name" value="Toll_tir_struct_dom_sf"/>
</dbReference>
<accession>C3YWB3</accession>
<reference evidence="8" key="1">
    <citation type="journal article" date="2008" name="Nature">
        <title>The amphioxus genome and the evolution of the chordate karyotype.</title>
        <authorList>
            <consortium name="US DOE Joint Genome Institute (JGI-PGF)"/>
            <person name="Putnam N.H."/>
            <person name="Butts T."/>
            <person name="Ferrier D.E.K."/>
            <person name="Furlong R.F."/>
            <person name="Hellsten U."/>
            <person name="Kawashima T."/>
            <person name="Robinson-Rechavi M."/>
            <person name="Shoguchi E."/>
            <person name="Terry A."/>
            <person name="Yu J.-K."/>
            <person name="Benito-Gutierrez E.L."/>
            <person name="Dubchak I."/>
            <person name="Garcia-Fernandez J."/>
            <person name="Gibson-Brown J.J."/>
            <person name="Grigoriev I.V."/>
            <person name="Horton A.C."/>
            <person name="de Jong P.J."/>
            <person name="Jurka J."/>
            <person name="Kapitonov V.V."/>
            <person name="Kohara Y."/>
            <person name="Kuroki Y."/>
            <person name="Lindquist E."/>
            <person name="Lucas S."/>
            <person name="Osoegawa K."/>
            <person name="Pennacchio L.A."/>
            <person name="Salamov A.A."/>
            <person name="Satou Y."/>
            <person name="Sauka-Spengler T."/>
            <person name="Schmutz J."/>
            <person name="Shin-I T."/>
            <person name="Toyoda A."/>
            <person name="Bronner-Fraser M."/>
            <person name="Fujiyama A."/>
            <person name="Holland L.Z."/>
            <person name="Holland P.W.H."/>
            <person name="Satoh N."/>
            <person name="Rokhsar D.S."/>
        </authorList>
    </citation>
    <scope>NUCLEOTIDE SEQUENCE [LARGE SCALE GENOMIC DNA]</scope>
    <source>
        <strain evidence="8">S238N-H82</strain>
        <tissue evidence="8">Testes</tissue>
    </source>
</reference>
<proteinExistence type="predicted"/>
<dbReference type="Pfam" id="PF00619">
    <property type="entry name" value="CARD"/>
    <property type="match status" value="1"/>
</dbReference>
<evidence type="ECO:0000259" key="7">
    <source>
        <dbReference type="PROSITE" id="PS51830"/>
    </source>
</evidence>
<feature type="domain" description="CARD" evidence="6">
    <location>
        <begin position="1"/>
        <end position="52"/>
    </location>
</feature>
<feature type="coiled-coil region" evidence="3">
    <location>
        <begin position="510"/>
        <end position="544"/>
    </location>
</feature>
<keyword evidence="2" id="KW-0963">Cytoplasm</keyword>
<dbReference type="eggNOG" id="KOG3573">
    <property type="taxonomic scope" value="Eukaryota"/>
</dbReference>
<dbReference type="Gene3D" id="3.40.50.10140">
    <property type="entry name" value="Toll/interleukin-1 receptor homology (TIR) domain"/>
    <property type="match status" value="1"/>
</dbReference>
<feature type="coiled-coil region" evidence="3">
    <location>
        <begin position="419"/>
        <end position="477"/>
    </location>
</feature>
<gene>
    <name evidence="8" type="ORF">BRAFLDRAFT_106573</name>
</gene>
<organism>
    <name type="scientific">Branchiostoma floridae</name>
    <name type="common">Florida lancelet</name>
    <name type="synonym">Amphioxus</name>
    <dbReference type="NCBI Taxonomy" id="7739"/>
    <lineage>
        <taxon>Eukaryota</taxon>
        <taxon>Metazoa</taxon>
        <taxon>Chordata</taxon>
        <taxon>Cephalochordata</taxon>
        <taxon>Leptocardii</taxon>
        <taxon>Amphioxiformes</taxon>
        <taxon>Branchiostomatidae</taxon>
        <taxon>Branchiostoma</taxon>
    </lineage>
</organism>
<comment type="subcellular location">
    <subcellularLocation>
        <location evidence="1">Cytoplasm</location>
        <location evidence="1">Cytosol</location>
    </subcellularLocation>
</comment>
<dbReference type="PANTHER" id="PTHR15077:SF9">
    <property type="entry name" value="C-TERMINAL OF ROC (COR) DOMAIN-CONTAINING PROTEIN"/>
    <property type="match status" value="1"/>
</dbReference>
<dbReference type="SUPFAM" id="SSF47986">
    <property type="entry name" value="DEATH domain"/>
    <property type="match status" value="2"/>
</dbReference>
<dbReference type="CDD" id="cd01671">
    <property type="entry name" value="CARD"/>
    <property type="match status" value="1"/>
</dbReference>
<protein>
    <recommendedName>
        <fullName evidence="9">Death domain-containing protein</fullName>
    </recommendedName>
</protein>
<sequence>MELDINSKDTHEERADELIGLLQTRGRNAFSVFCEILQETYPDLADLLQEESETGPSLFIIHAGEDKKSFVRPLHKALLGQNLREEEIFFDEVSISAGENISEKIMSTLASESLKLVTIVMSNHLLDKYWPRLEYELSLFHQKKFYPIWLDQNTDNFEAFGKKVGNRFPMLKKTLAHRIQYDSIAEEITDVAVEIGQLLLDQCHPDYVTEDMPGDVTNTDVLWVIPELKARLELIINSHDLTPEAAERIAEIERTLFTPKLLSDPQKYSEVFKTFLGHSAVILKTNVGSLLLILSFFRIGDVDKFYHTYSRTEPGSLSTELSKVLVSKHFASIIGERHFEELSVRVHVEHADYLAIRNRLKKGLVRSTCLERLQYNMKPKKMTHTGHSNYCKSIDALNLASSPHGKMFNGWESDMTKLLQQSAQKKRQLMATLEIAKNQASEIEDECLGLKGQVRYLTDMSEKKDSLNDQLLKTKEQMTIKSKENQECIESLENDKKTMQELTGTLQAHILKLENRQALLENDKKSMQERTEVLQSKILKLENRLSLEEDTEEPARKSPSVDSTSPAAPSSSTPMPNNGSSRDQKERVKKENVNFETTTNIVSKSKTMPAPTPRRSKRNLRKSQLIPLVTPFRKLLQKISLSMENEDLEDYIDANKIEVNLQRDHVTLDLVGRDDDMNTLLEKINADLRDHVKVTSVENIHLKIMREFGYPLIDCEPESLYETIRSYSGPEAVLILDNADGLLEKRDTRDEFLKTLANFEKQENDQIQIFVTTRVHLIDDEQESPFTNLILCQLDVVREGGVELVRKLAGRDVISPDDAKILADRCGNWPLAIKVVCSQLRDGTVKPGDMLNRLQTLQNIKEIREFMLQAYDSLSSERLRQVLMQISVFAGPFTKEAAKEVLDSGREVGLLLRELKMRNLIRMVHEEGHVRFWLDPDDPESDSAHQVSVGVLLEQMLTVDERIRFYSRMNAAKEQKDSGERPPEPADIPGDTLGRESRHTGDQGSYGHLTERGTEARLYQISKVVSEEWTRLGQELGLEKSVLDNIVGVDNTQKTLQMLTAWRIKTPHGPLHYLPQLEETLQNIGRQDLAATVQEAYKEYRNGVQLTELSPDLDKDKKWSLHLPGEGKYLCRRTGLGVVTPYPLDVTYRSANWSDCSWPLEGEDLMPVGPLFSIKCEDVEGPVDLLLPHVLADTTEVTRQDLHVVHVVGNSPELLPVTELTSSHAVTRFKKGSDFGLAGKKEKVRSVSRKGLFTAFRSLESSGISILNVYIVSNDRTVQATIEQDETKWHSSHCHTTPCQLYQGRKYYLKGEVTNGGDVSVSIKPEYLIFEDTLDNNKFYAPFRVEVSQDIWSSNASRLHLELQEETNNDERKPISEVMLDDADDYFGDVVDAVSNKWDDLARKLGFTRNEIKGIKTSERDNDHRF</sequence>
<dbReference type="GO" id="GO:0007165">
    <property type="term" value="P:signal transduction"/>
    <property type="evidence" value="ECO:0007669"/>
    <property type="project" value="InterPro"/>
</dbReference>
<dbReference type="InterPro" id="IPR000488">
    <property type="entry name" value="Death_dom"/>
</dbReference>
<name>C3YWB3_BRAFL</name>
<dbReference type="InterPro" id="IPR011029">
    <property type="entry name" value="DEATH-like_dom_sf"/>
</dbReference>
<dbReference type="InterPro" id="IPR000157">
    <property type="entry name" value="TIR_dom"/>
</dbReference>
<evidence type="ECO:0008006" key="9">
    <source>
        <dbReference type="Google" id="ProtNLM"/>
    </source>
</evidence>
<dbReference type="Pfam" id="PF23679">
    <property type="entry name" value="UPA-FIIND"/>
    <property type="match status" value="1"/>
</dbReference>
<dbReference type="PANTHER" id="PTHR15077">
    <property type="entry name" value="FAS-ASSOCIATING DEATH DOMAIN-CONTAINING PROTEIN FADD"/>
    <property type="match status" value="1"/>
</dbReference>
<evidence type="ECO:0000313" key="8">
    <source>
        <dbReference type="EMBL" id="EEN55442.1"/>
    </source>
</evidence>
<feature type="region of interest" description="Disordered" evidence="4">
    <location>
        <begin position="545"/>
        <end position="622"/>
    </location>
</feature>
<dbReference type="SUPFAM" id="SSF52200">
    <property type="entry name" value="Toll/Interleukin receptor TIR domain"/>
    <property type="match status" value="1"/>
</dbReference>
<dbReference type="PROSITE" id="PS51830">
    <property type="entry name" value="FIIND"/>
    <property type="match status" value="1"/>
</dbReference>
<keyword evidence="3" id="KW-0175">Coiled coil</keyword>
<feature type="domain" description="Death" evidence="5">
    <location>
        <begin position="1014"/>
        <end position="1097"/>
    </location>
</feature>
<feature type="domain" description="FIIND" evidence="7">
    <location>
        <begin position="1100"/>
        <end position="1383"/>
    </location>
</feature>
<dbReference type="Pfam" id="PF13553">
    <property type="entry name" value="FIIND"/>
    <property type="match status" value="1"/>
</dbReference>
<dbReference type="EMBL" id="GG666560">
    <property type="protein sequence ID" value="EEN55442.1"/>
    <property type="molecule type" value="Genomic_DNA"/>
</dbReference>
<dbReference type="InterPro" id="IPR001315">
    <property type="entry name" value="CARD"/>
</dbReference>
<feature type="compositionally biased region" description="Basic and acidic residues" evidence="4">
    <location>
        <begin position="582"/>
        <end position="593"/>
    </location>
</feature>
<dbReference type="GO" id="GO:0042981">
    <property type="term" value="P:regulation of apoptotic process"/>
    <property type="evidence" value="ECO:0007669"/>
    <property type="project" value="InterPro"/>
</dbReference>
<dbReference type="CDD" id="cd01670">
    <property type="entry name" value="Death"/>
    <property type="match status" value="1"/>
</dbReference>
<dbReference type="InterPro" id="IPR016729">
    <property type="entry name" value="FADD"/>
</dbReference>